<comment type="pathway">
    <text evidence="2">Cell wall biogenesis; peptidoglycan biosynthesis.</text>
</comment>
<evidence type="ECO:0000256" key="5">
    <source>
        <dbReference type="ARBA" id="ARBA00022741"/>
    </source>
</evidence>
<keyword evidence="3" id="KW-0963">Cytoplasm</keyword>
<dbReference type="Gene3D" id="3.40.1190.10">
    <property type="entry name" value="Mur-like, catalytic domain"/>
    <property type="match status" value="1"/>
</dbReference>
<dbReference type="SUPFAM" id="SSF51984">
    <property type="entry name" value="MurCD N-terminal domain"/>
    <property type="match status" value="1"/>
</dbReference>
<dbReference type="SUPFAM" id="SSF53623">
    <property type="entry name" value="MurD-like peptide ligases, catalytic domain"/>
    <property type="match status" value="1"/>
</dbReference>
<keyword evidence="6" id="KW-0067">ATP-binding</keyword>
<dbReference type="UniPathway" id="UPA00219"/>
<dbReference type="PANTHER" id="PTHR43692">
    <property type="entry name" value="UDP-N-ACETYLMURAMOYLALANINE--D-GLUTAMATE LIGASE"/>
    <property type="match status" value="1"/>
</dbReference>
<feature type="domain" description="Mur ligase C-terminal" evidence="7">
    <location>
        <begin position="321"/>
        <end position="430"/>
    </location>
</feature>
<gene>
    <name evidence="9" type="primary">murD</name>
</gene>
<dbReference type="SUPFAM" id="SSF53244">
    <property type="entry name" value="MurD-like peptide ligases, peptide-binding domain"/>
    <property type="match status" value="1"/>
</dbReference>
<dbReference type="GO" id="GO:0005737">
    <property type="term" value="C:cytoplasm"/>
    <property type="evidence" value="ECO:0007669"/>
    <property type="project" value="UniProtKB-SubCell"/>
</dbReference>
<dbReference type="InterPro" id="IPR005762">
    <property type="entry name" value="MurD"/>
</dbReference>
<dbReference type="Gene3D" id="3.90.190.20">
    <property type="entry name" value="Mur ligase, C-terminal domain"/>
    <property type="match status" value="1"/>
</dbReference>
<evidence type="ECO:0000313" key="9">
    <source>
        <dbReference type="EMBL" id="AIF20828.1"/>
    </source>
</evidence>
<dbReference type="Pfam" id="PF08245">
    <property type="entry name" value="Mur_ligase_M"/>
    <property type="match status" value="1"/>
</dbReference>
<dbReference type="GO" id="GO:0005524">
    <property type="term" value="F:ATP binding"/>
    <property type="evidence" value="ECO:0007669"/>
    <property type="project" value="UniProtKB-KW"/>
</dbReference>
<dbReference type="InterPro" id="IPR013221">
    <property type="entry name" value="Mur_ligase_cen"/>
</dbReference>
<dbReference type="InterPro" id="IPR004101">
    <property type="entry name" value="Mur_ligase_C"/>
</dbReference>
<dbReference type="Gene3D" id="3.40.50.720">
    <property type="entry name" value="NAD(P)-binding Rossmann-like Domain"/>
    <property type="match status" value="1"/>
</dbReference>
<evidence type="ECO:0000256" key="4">
    <source>
        <dbReference type="ARBA" id="ARBA00022598"/>
    </source>
</evidence>
<evidence type="ECO:0000256" key="1">
    <source>
        <dbReference type="ARBA" id="ARBA00004496"/>
    </source>
</evidence>
<evidence type="ECO:0000259" key="7">
    <source>
        <dbReference type="Pfam" id="PF02875"/>
    </source>
</evidence>
<name>A0A075I4I9_9EURY</name>
<feature type="domain" description="Mur ligase central" evidence="8">
    <location>
        <begin position="120"/>
        <end position="298"/>
    </location>
</feature>
<evidence type="ECO:0000259" key="8">
    <source>
        <dbReference type="Pfam" id="PF08245"/>
    </source>
</evidence>
<dbReference type="NCBIfam" id="TIGR01087">
    <property type="entry name" value="murD"/>
    <property type="match status" value="1"/>
</dbReference>
<protein>
    <submittedName>
        <fullName evidence="9">UDP-N-acetylmuramoylalanine/D-glutamate ligase (MurD)</fullName>
        <ecNumber evidence="9">6.3.2.9</ecNumber>
    </submittedName>
</protein>
<dbReference type="InterPro" id="IPR036615">
    <property type="entry name" value="Mur_ligase_C_dom_sf"/>
</dbReference>
<dbReference type="AlphaFoldDB" id="A0A075I4I9"/>
<dbReference type="PANTHER" id="PTHR43692:SF1">
    <property type="entry name" value="UDP-N-ACETYLMURAMOYLALANINE--D-GLUTAMATE LIGASE"/>
    <property type="match status" value="1"/>
</dbReference>
<dbReference type="Pfam" id="PF02875">
    <property type="entry name" value="Mur_ligase_C"/>
    <property type="match status" value="1"/>
</dbReference>
<comment type="subcellular location">
    <subcellularLocation>
        <location evidence="1">Cytoplasm</location>
    </subcellularLocation>
</comment>
<sequence length="459" mass="50341">MDISKKDSIDMNFKHVTVIGLARSGVAVVKLAQEVGAHVFFSDTSDSTIVKKAFNELQKYGIDGEINGHTDKIYDANLWVISPGVPKNAEIIQNAQSKDIPIISEIEFASWFTLAPILAITGSNGKTTTAHMLYEMCKTEDIHPVLSGNVGNAFANVVRNDLTIPDEKRVHILEISSFQLEFIQHFKPFIALFLNLFPDHLNRYADMDDYVAAKMNMWSNQTQDDFLVFNGDDELLTERIAPAKAKKIPFSLTSDTRVLFKLNATKIYDQEHATLINLDDIALPGKHNLSNYLGAATSASLLGIASSRIAKVMSSFCGVPHRLEHVGDINGVTYINDSKATNVDAVKVALDSFDKPTLLIMGGQDKGGNFLSLYPHTHKVKEVLTIGESDEAISTALGDAVRLRSCVSLKSAVEVAHSNAQSGDVVLLSPGCASFDQFDNFEHRGDVFRELVHGLKECA</sequence>
<evidence type="ECO:0000256" key="3">
    <source>
        <dbReference type="ARBA" id="ARBA00022490"/>
    </source>
</evidence>
<dbReference type="GO" id="GO:0008764">
    <property type="term" value="F:UDP-N-acetylmuramoylalanine-D-glutamate ligase activity"/>
    <property type="evidence" value="ECO:0007669"/>
    <property type="project" value="UniProtKB-EC"/>
</dbReference>
<evidence type="ECO:0000256" key="2">
    <source>
        <dbReference type="ARBA" id="ARBA00004752"/>
    </source>
</evidence>
<dbReference type="HAMAP" id="MF_00639">
    <property type="entry name" value="MurD"/>
    <property type="match status" value="1"/>
</dbReference>
<dbReference type="EC" id="6.3.2.9" evidence="9"/>
<evidence type="ECO:0000256" key="6">
    <source>
        <dbReference type="ARBA" id="ARBA00022840"/>
    </source>
</evidence>
<keyword evidence="4 9" id="KW-0436">Ligase</keyword>
<dbReference type="Pfam" id="PF21799">
    <property type="entry name" value="MurD-like_N"/>
    <property type="match status" value="1"/>
</dbReference>
<proteinExistence type="inferred from homology"/>
<accession>A0A075I4I9</accession>
<dbReference type="GO" id="GO:0008360">
    <property type="term" value="P:regulation of cell shape"/>
    <property type="evidence" value="ECO:0007669"/>
    <property type="project" value="InterPro"/>
</dbReference>
<keyword evidence="5" id="KW-0547">Nucleotide-binding</keyword>
<reference evidence="9" key="1">
    <citation type="journal article" date="2014" name="Genome Biol. Evol.">
        <title>Pangenome evidence for extensive interdomain horizontal transfer affecting lineage core and shell genes in uncultured planktonic thaumarchaeota and euryarchaeota.</title>
        <authorList>
            <person name="Deschamps P."/>
            <person name="Zivanovic Y."/>
            <person name="Moreira D."/>
            <person name="Rodriguez-Valera F."/>
            <person name="Lopez-Garcia P."/>
        </authorList>
    </citation>
    <scope>NUCLEOTIDE SEQUENCE</scope>
</reference>
<dbReference type="EMBL" id="KF901176">
    <property type="protein sequence ID" value="AIF20828.1"/>
    <property type="molecule type" value="Genomic_DNA"/>
</dbReference>
<dbReference type="InterPro" id="IPR036565">
    <property type="entry name" value="Mur-like_cat_sf"/>
</dbReference>
<dbReference type="GO" id="GO:0051301">
    <property type="term" value="P:cell division"/>
    <property type="evidence" value="ECO:0007669"/>
    <property type="project" value="InterPro"/>
</dbReference>
<organism evidence="9">
    <name type="scientific">uncultured marine group II/III euryarchaeote KM3_94_C01</name>
    <dbReference type="NCBI Taxonomy" id="1456545"/>
    <lineage>
        <taxon>Archaea</taxon>
        <taxon>Methanobacteriati</taxon>
        <taxon>Methanobacteriota</taxon>
        <taxon>environmental samples</taxon>
    </lineage>
</organism>